<evidence type="ECO:0000256" key="1">
    <source>
        <dbReference type="SAM" id="SignalP"/>
    </source>
</evidence>
<comment type="caution">
    <text evidence="2">The sequence shown here is derived from an EMBL/GenBank/DDBJ whole genome shotgun (WGS) entry which is preliminary data.</text>
</comment>
<gene>
    <name evidence="2" type="ORF">A1OK_16415</name>
</gene>
<accession>A0A1E5BY05</accession>
<protein>
    <recommendedName>
        <fullName evidence="4">Peptidoglycan-binding protein CsiV</fullName>
    </recommendedName>
</protein>
<reference evidence="2 3" key="1">
    <citation type="journal article" date="2012" name="Science">
        <title>Ecological populations of bacteria act as socially cohesive units of antibiotic production and resistance.</title>
        <authorList>
            <person name="Cordero O.X."/>
            <person name="Wildschutte H."/>
            <person name="Kirkup B."/>
            <person name="Proehl S."/>
            <person name="Ngo L."/>
            <person name="Hussain F."/>
            <person name="Le Roux F."/>
            <person name="Mincer T."/>
            <person name="Polz M.F."/>
        </authorList>
    </citation>
    <scope>NUCLEOTIDE SEQUENCE [LARGE SCALE GENOMIC DNA]</scope>
    <source>
        <strain evidence="2 3">FF-454</strain>
    </source>
</reference>
<dbReference type="Pfam" id="PF10972">
    <property type="entry name" value="CsiV"/>
    <property type="match status" value="1"/>
</dbReference>
<feature type="signal peptide" evidence="1">
    <location>
        <begin position="1"/>
        <end position="18"/>
    </location>
</feature>
<dbReference type="InterPro" id="IPR021241">
    <property type="entry name" value="CsiV"/>
</dbReference>
<keyword evidence="1" id="KW-0732">Signal</keyword>
<feature type="chain" id="PRO_5009172156" description="Peptidoglycan-binding protein CsiV" evidence="1">
    <location>
        <begin position="19"/>
        <end position="270"/>
    </location>
</feature>
<dbReference type="Proteomes" id="UP000095039">
    <property type="component" value="Unassembled WGS sequence"/>
</dbReference>
<dbReference type="AlphaFoldDB" id="A0A1E5BY05"/>
<evidence type="ECO:0008006" key="4">
    <source>
        <dbReference type="Google" id="ProtNLM"/>
    </source>
</evidence>
<keyword evidence="3" id="KW-1185">Reference proteome</keyword>
<evidence type="ECO:0000313" key="3">
    <source>
        <dbReference type="Proteomes" id="UP000095039"/>
    </source>
</evidence>
<dbReference type="EMBL" id="AJWN02000099">
    <property type="protein sequence ID" value="OEE58147.1"/>
    <property type="molecule type" value="Genomic_DNA"/>
</dbReference>
<dbReference type="RefSeq" id="WP_016962370.1">
    <property type="nucleotide sequence ID" value="NZ_AJWN02000099.1"/>
</dbReference>
<evidence type="ECO:0000313" key="2">
    <source>
        <dbReference type="EMBL" id="OEE58147.1"/>
    </source>
</evidence>
<proteinExistence type="predicted"/>
<sequence>MKKLIFLLLCTISWPSIAERWFDVEVIVFKRNQSPDNVQENWPDSQPNINFSNAVSVFDSATLSARGIQLLPKSDWQLNAEYNRLANHAGFKPLLHTAWRQNDGSKNAMPKLRFTAGKNYGKEYYTDGTAKDAPLNTTTGYAGEEKQSGSMYELDGFIRVYVQHYLFIETDLVLREPGERKVLQDVNEVAAPLANQPETELDGIMTDGTQITETGDTSQFAGFQKLERTYAIEKYLKPYSFEQKRRMRSGEIHYLDHPLMGLIIQVTRAE</sequence>
<organism evidence="2 3">
    <name type="scientific">Enterovibrio norvegicus FF-454</name>
    <dbReference type="NCBI Taxonomy" id="1185651"/>
    <lineage>
        <taxon>Bacteria</taxon>
        <taxon>Pseudomonadati</taxon>
        <taxon>Pseudomonadota</taxon>
        <taxon>Gammaproteobacteria</taxon>
        <taxon>Vibrionales</taxon>
        <taxon>Vibrionaceae</taxon>
        <taxon>Enterovibrio</taxon>
    </lineage>
</organism>
<name>A0A1E5BY05_9GAMM</name>